<name>A0A370Q5X6_9FLAO</name>
<proteinExistence type="predicted"/>
<evidence type="ECO:0000313" key="3">
    <source>
        <dbReference type="Proteomes" id="UP000255317"/>
    </source>
</evidence>
<dbReference type="OrthoDB" id="1524810at2"/>
<gene>
    <name evidence="2" type="ORF">C8D94_10717</name>
</gene>
<evidence type="ECO:0000259" key="1">
    <source>
        <dbReference type="PROSITE" id="PS50828"/>
    </source>
</evidence>
<protein>
    <submittedName>
        <fullName evidence="2">Smr domain-containing protein</fullName>
    </submittedName>
</protein>
<comment type="caution">
    <text evidence="2">The sequence shown here is derived from an EMBL/GenBank/DDBJ whole genome shotgun (WGS) entry which is preliminary data.</text>
</comment>
<dbReference type="Proteomes" id="UP000255317">
    <property type="component" value="Unassembled WGS sequence"/>
</dbReference>
<dbReference type="InterPro" id="IPR036063">
    <property type="entry name" value="Smr_dom_sf"/>
</dbReference>
<feature type="domain" description="Smr" evidence="1">
    <location>
        <begin position="119"/>
        <end position="175"/>
    </location>
</feature>
<reference evidence="2 3" key="1">
    <citation type="submission" date="2018-07" db="EMBL/GenBank/DDBJ databases">
        <title>Genomic Encyclopedia of Type Strains, Phase IV (KMG-IV): sequencing the most valuable type-strain genomes for metagenomic binning, comparative biology and taxonomic classification.</title>
        <authorList>
            <person name="Goeker M."/>
        </authorList>
    </citation>
    <scope>NUCLEOTIDE SEQUENCE [LARGE SCALE GENOMIC DNA]</scope>
    <source>
        <strain evidence="2 3">DSM 101478</strain>
    </source>
</reference>
<sequence>MQKGDTVSAIDEPIKGVVTSIEGSLVIIETEEGFPMKFQKDELIVEGALLKKNITSSKIAAAISEKETFRKKKKSVKKTKKRKIPPLEVDLHIHKLTGATHLSNYEMLTIQLDTAKRQLDFAIAKRIPRVVFIHGVGQGVLKAELETLFRRYDSVRYYEASPKKYGSGATEVYIVQNPTAQENRG</sequence>
<dbReference type="InterPro" id="IPR002625">
    <property type="entry name" value="Smr_dom"/>
</dbReference>
<dbReference type="Pfam" id="PF01713">
    <property type="entry name" value="Smr"/>
    <property type="match status" value="1"/>
</dbReference>
<dbReference type="RefSeq" id="WP_115124611.1">
    <property type="nucleotide sequence ID" value="NZ_QRAO01000007.1"/>
</dbReference>
<dbReference type="PROSITE" id="PS50828">
    <property type="entry name" value="SMR"/>
    <property type="match status" value="1"/>
</dbReference>
<keyword evidence="3" id="KW-1185">Reference proteome</keyword>
<accession>A0A370Q5X6</accession>
<organism evidence="2 3">
    <name type="scientific">Marinirhabdus gelatinilytica</name>
    <dbReference type="NCBI Taxonomy" id="1703343"/>
    <lineage>
        <taxon>Bacteria</taxon>
        <taxon>Pseudomonadati</taxon>
        <taxon>Bacteroidota</taxon>
        <taxon>Flavobacteriia</taxon>
        <taxon>Flavobacteriales</taxon>
        <taxon>Flavobacteriaceae</taxon>
    </lineage>
</organism>
<dbReference type="EMBL" id="QRAO01000007">
    <property type="protein sequence ID" value="RDK83480.1"/>
    <property type="molecule type" value="Genomic_DNA"/>
</dbReference>
<dbReference type="AlphaFoldDB" id="A0A370Q5X6"/>
<dbReference type="Gene3D" id="3.30.1370.110">
    <property type="match status" value="1"/>
</dbReference>
<evidence type="ECO:0000313" key="2">
    <source>
        <dbReference type="EMBL" id="RDK83480.1"/>
    </source>
</evidence>